<dbReference type="Pfam" id="PF01497">
    <property type="entry name" value="Peripla_BP_2"/>
    <property type="match status" value="1"/>
</dbReference>
<feature type="chain" id="PRO_5032720050" evidence="1">
    <location>
        <begin position="21"/>
        <end position="282"/>
    </location>
</feature>
<gene>
    <name evidence="3" type="ORF">GGR91_001675</name>
</gene>
<proteinExistence type="predicted"/>
<evidence type="ECO:0000259" key="2">
    <source>
        <dbReference type="Pfam" id="PF01497"/>
    </source>
</evidence>
<protein>
    <submittedName>
        <fullName evidence="3">Iron complex transport system substrate-binding protein</fullName>
    </submittedName>
</protein>
<comment type="caution">
    <text evidence="3">The sequence shown here is derived from an EMBL/GenBank/DDBJ whole genome shotgun (WGS) entry which is preliminary data.</text>
</comment>
<evidence type="ECO:0000313" key="3">
    <source>
        <dbReference type="EMBL" id="MBB3943417.1"/>
    </source>
</evidence>
<feature type="domain" description="Fe/B12 periplasmic-binding" evidence="2">
    <location>
        <begin position="27"/>
        <end position="226"/>
    </location>
</feature>
<reference evidence="3 4" key="1">
    <citation type="submission" date="2020-08" db="EMBL/GenBank/DDBJ databases">
        <title>Genomic Encyclopedia of Type Strains, Phase IV (KMG-IV): sequencing the most valuable type-strain genomes for metagenomic binning, comparative biology and taxonomic classification.</title>
        <authorList>
            <person name="Goeker M."/>
        </authorList>
    </citation>
    <scope>NUCLEOTIDE SEQUENCE [LARGE SCALE GENOMIC DNA]</scope>
    <source>
        <strain evidence="3 4">DSM 29050</strain>
    </source>
</reference>
<dbReference type="PANTHER" id="PTHR30535">
    <property type="entry name" value="VITAMIN B12-BINDING PROTEIN"/>
    <property type="match status" value="1"/>
</dbReference>
<dbReference type="AlphaFoldDB" id="A0A840B2K6"/>
<dbReference type="Proteomes" id="UP000581447">
    <property type="component" value="Unassembled WGS sequence"/>
</dbReference>
<feature type="signal peptide" evidence="1">
    <location>
        <begin position="1"/>
        <end position="20"/>
    </location>
</feature>
<accession>A0A840B2K6</accession>
<sequence>MRRGWCILPALALAGCANNAAIAPGGIVSNNPCIDAVLAEIALPGQVTAVSKYSHDPDSASAPLSWSMQYPAIGASAEELLLARPKLVLTGNLASSGANAVLARAGIKTVAIGVAPTIAEDIGQIRTLAKAIGRVEAGEKLVARVENALPKPANPQPPVSAVIWQNGGFVAGKGTLQDELLQRHGFRNASAEYGLASWGILPLETLMRNPPTVIFMPTSAQGEDARALTARQRLLRHLGDKTQIVDFPDKMLFCGGPTIVKVSAILSKTRASLNARANGGGQ</sequence>
<dbReference type="Gene3D" id="3.40.50.1980">
    <property type="entry name" value="Nitrogenase molybdenum iron protein domain"/>
    <property type="match status" value="2"/>
</dbReference>
<dbReference type="PROSITE" id="PS51257">
    <property type="entry name" value="PROKAR_LIPOPROTEIN"/>
    <property type="match status" value="1"/>
</dbReference>
<evidence type="ECO:0000256" key="1">
    <source>
        <dbReference type="SAM" id="SignalP"/>
    </source>
</evidence>
<name>A0A840B2K6_9SPHN</name>
<dbReference type="RefSeq" id="WP_183941735.1">
    <property type="nucleotide sequence ID" value="NZ_BAABBG010000005.1"/>
</dbReference>
<dbReference type="InterPro" id="IPR002491">
    <property type="entry name" value="ABC_transptr_periplasmic_BD"/>
</dbReference>
<dbReference type="PANTHER" id="PTHR30535:SF34">
    <property type="entry name" value="MOLYBDATE-BINDING PROTEIN MOLA"/>
    <property type="match status" value="1"/>
</dbReference>
<keyword evidence="4" id="KW-1185">Reference proteome</keyword>
<keyword evidence="1" id="KW-0732">Signal</keyword>
<dbReference type="SUPFAM" id="SSF53807">
    <property type="entry name" value="Helical backbone' metal receptor"/>
    <property type="match status" value="1"/>
</dbReference>
<dbReference type="EMBL" id="JACIEA010000002">
    <property type="protein sequence ID" value="MBB3943417.1"/>
    <property type="molecule type" value="Genomic_DNA"/>
</dbReference>
<evidence type="ECO:0000313" key="4">
    <source>
        <dbReference type="Proteomes" id="UP000581447"/>
    </source>
</evidence>
<dbReference type="InterPro" id="IPR050902">
    <property type="entry name" value="ABC_Transporter_SBP"/>
</dbReference>
<organism evidence="3 4">
    <name type="scientific">Sphingorhabdus rigui</name>
    <dbReference type="NCBI Taxonomy" id="1282858"/>
    <lineage>
        <taxon>Bacteria</taxon>
        <taxon>Pseudomonadati</taxon>
        <taxon>Pseudomonadota</taxon>
        <taxon>Alphaproteobacteria</taxon>
        <taxon>Sphingomonadales</taxon>
        <taxon>Sphingomonadaceae</taxon>
        <taxon>Sphingorhabdus</taxon>
    </lineage>
</organism>